<comment type="function">
    <text evidence="11">Component of the F(0) channel, it forms part of the peripheral stalk, linking F(1) to F(0). The b'-subunit is a diverged and duplicated form of b found in plants and photosynthetic bacteria.</text>
</comment>
<comment type="subcellular location">
    <subcellularLocation>
        <location evidence="13">Cell membrane</location>
        <topology evidence="13">Single-pass membrane protein</topology>
    </subcellularLocation>
    <subcellularLocation>
        <location evidence="12">Endomembrane system</location>
        <topology evidence="12">Single-pass membrane protein</topology>
    </subcellularLocation>
</comment>
<comment type="subunit">
    <text evidence="13">F-type ATPases have 2 components, F(1) - the catalytic core - and F(0) - the membrane proton channel. F(1) has five subunits: alpha(3), beta(3), gamma(1), delta(1), epsilon(1). F(0) has three main subunits: a(1), b(2) and c(10-14). The alpha and beta chains form an alternating ring which encloses part of the gamma chain. F(1) is attached to F(0) by a central stalk formed by the gamma and epsilon chains, while a peripheral stalk is formed by the delta and b chains.</text>
</comment>
<dbReference type="Pfam" id="PF00430">
    <property type="entry name" value="ATP-synt_B"/>
    <property type="match status" value="1"/>
</dbReference>
<dbReference type="Proteomes" id="UP000436016">
    <property type="component" value="Unassembled WGS sequence"/>
</dbReference>
<dbReference type="InterPro" id="IPR002146">
    <property type="entry name" value="ATP_synth_b/b'su_bac/chlpt"/>
</dbReference>
<dbReference type="GO" id="GO:0046961">
    <property type="term" value="F:proton-transporting ATPase activity, rotational mechanism"/>
    <property type="evidence" value="ECO:0007669"/>
    <property type="project" value="TreeGrafter"/>
</dbReference>
<accession>A0A6B0TJU8</accession>
<evidence type="ECO:0000256" key="10">
    <source>
        <dbReference type="ARBA" id="ARBA00025198"/>
    </source>
</evidence>
<proteinExistence type="inferred from homology"/>
<evidence type="ECO:0000256" key="4">
    <source>
        <dbReference type="ARBA" id="ARBA00022692"/>
    </source>
</evidence>
<dbReference type="GO" id="GO:0045259">
    <property type="term" value="C:proton-transporting ATP synthase complex"/>
    <property type="evidence" value="ECO:0007669"/>
    <property type="project" value="UniProtKB-KW"/>
</dbReference>
<evidence type="ECO:0000256" key="3">
    <source>
        <dbReference type="ARBA" id="ARBA00022547"/>
    </source>
</evidence>
<gene>
    <name evidence="13" type="primary">atpF</name>
    <name evidence="16" type="ORF">GSH16_01655</name>
</gene>
<dbReference type="GO" id="GO:0046933">
    <property type="term" value="F:proton-transporting ATP synthase activity, rotational mechanism"/>
    <property type="evidence" value="ECO:0007669"/>
    <property type="project" value="UniProtKB-UniRule"/>
</dbReference>
<dbReference type="InterPro" id="IPR050059">
    <property type="entry name" value="ATP_synthase_B_chain"/>
</dbReference>
<dbReference type="GO" id="GO:0005886">
    <property type="term" value="C:plasma membrane"/>
    <property type="evidence" value="ECO:0007669"/>
    <property type="project" value="UniProtKB-SubCell"/>
</dbReference>
<evidence type="ECO:0000313" key="17">
    <source>
        <dbReference type="Proteomes" id="UP000436016"/>
    </source>
</evidence>
<keyword evidence="4 13" id="KW-0812">Transmembrane</keyword>
<keyword evidence="8 13" id="KW-0472">Membrane</keyword>
<evidence type="ECO:0000256" key="5">
    <source>
        <dbReference type="ARBA" id="ARBA00022781"/>
    </source>
</evidence>
<comment type="similarity">
    <text evidence="1 13 14">Belongs to the ATPase B chain family.</text>
</comment>
<organism evidence="16 17">
    <name type="scientific">Oceanomicrobium pacificus</name>
    <dbReference type="NCBI Taxonomy" id="2692916"/>
    <lineage>
        <taxon>Bacteria</taxon>
        <taxon>Pseudomonadati</taxon>
        <taxon>Pseudomonadota</taxon>
        <taxon>Alphaproteobacteria</taxon>
        <taxon>Rhodobacterales</taxon>
        <taxon>Paracoccaceae</taxon>
        <taxon>Oceanomicrobium</taxon>
    </lineage>
</organism>
<comment type="caution">
    <text evidence="16">The sequence shown here is derived from an EMBL/GenBank/DDBJ whole genome shotgun (WGS) entry which is preliminary data.</text>
</comment>
<dbReference type="PANTHER" id="PTHR33445:SF1">
    <property type="entry name" value="ATP SYNTHASE SUBUNIT B"/>
    <property type="match status" value="1"/>
</dbReference>
<dbReference type="HAMAP" id="MF_01398">
    <property type="entry name" value="ATP_synth_b_bprime"/>
    <property type="match status" value="1"/>
</dbReference>
<evidence type="ECO:0000256" key="7">
    <source>
        <dbReference type="ARBA" id="ARBA00023065"/>
    </source>
</evidence>
<dbReference type="PANTHER" id="PTHR33445">
    <property type="entry name" value="ATP SYNTHASE SUBUNIT B', CHLOROPLASTIC"/>
    <property type="match status" value="1"/>
</dbReference>
<keyword evidence="2 13" id="KW-0813">Transport</keyword>
<evidence type="ECO:0000256" key="9">
    <source>
        <dbReference type="ARBA" id="ARBA00023310"/>
    </source>
</evidence>
<keyword evidence="7 13" id="KW-0406">Ion transport</keyword>
<feature type="coiled-coil region" evidence="15">
    <location>
        <begin position="110"/>
        <end position="137"/>
    </location>
</feature>
<dbReference type="CDD" id="cd06503">
    <property type="entry name" value="ATP-synt_Fo_b"/>
    <property type="match status" value="1"/>
</dbReference>
<feature type="transmembrane region" description="Helical" evidence="13">
    <location>
        <begin position="20"/>
        <end position="38"/>
    </location>
</feature>
<evidence type="ECO:0000256" key="15">
    <source>
        <dbReference type="SAM" id="Coils"/>
    </source>
</evidence>
<evidence type="ECO:0000313" key="16">
    <source>
        <dbReference type="EMBL" id="MXU64136.1"/>
    </source>
</evidence>
<evidence type="ECO:0000256" key="14">
    <source>
        <dbReference type="RuleBase" id="RU003848"/>
    </source>
</evidence>
<keyword evidence="9 13" id="KW-0066">ATP synthesis</keyword>
<dbReference type="GO" id="GO:0012505">
    <property type="term" value="C:endomembrane system"/>
    <property type="evidence" value="ECO:0007669"/>
    <property type="project" value="UniProtKB-SubCell"/>
</dbReference>
<comment type="function">
    <text evidence="10 13">F(1)F(0) ATP synthase produces ATP from ADP in the presence of a proton or sodium gradient. F-type ATPases consist of two structural domains, F(1) containing the extramembraneous catalytic core and F(0) containing the membrane proton channel, linked together by a central stalk and a peripheral stalk. During catalysis, ATP synthesis in the catalytic domain of F(1) is coupled via a rotary mechanism of the central stalk subunits to proton translocation.</text>
</comment>
<evidence type="ECO:0000256" key="13">
    <source>
        <dbReference type="HAMAP-Rule" id="MF_01398"/>
    </source>
</evidence>
<sequence>MLYTMVPLAGDYPFLSLNNTNTVVLIAFVIFVGVLLYFKVPGKAAEALDKRAEGIRKDLEEARALRDEAQALLASFERKHKDVAKQTDDIVAAARTEAQLAADEARSNLTDTIARRLKAAEEQIEAAEARAVREVRDQAISVATAAAADVIAKNLSKDEADALVDAAIKDAGARLH</sequence>
<keyword evidence="5 13" id="KW-0375">Hydrogen ion transport</keyword>
<dbReference type="RefSeq" id="WP_160851242.1">
    <property type="nucleotide sequence ID" value="NZ_WUWG01000001.1"/>
</dbReference>
<evidence type="ECO:0000256" key="6">
    <source>
        <dbReference type="ARBA" id="ARBA00022989"/>
    </source>
</evidence>
<evidence type="ECO:0000256" key="2">
    <source>
        <dbReference type="ARBA" id="ARBA00022448"/>
    </source>
</evidence>
<evidence type="ECO:0000256" key="12">
    <source>
        <dbReference type="ARBA" id="ARBA00037847"/>
    </source>
</evidence>
<evidence type="ECO:0000256" key="8">
    <source>
        <dbReference type="ARBA" id="ARBA00023136"/>
    </source>
</evidence>
<dbReference type="AlphaFoldDB" id="A0A6B0TJU8"/>
<evidence type="ECO:0000256" key="1">
    <source>
        <dbReference type="ARBA" id="ARBA00005513"/>
    </source>
</evidence>
<reference evidence="16 17" key="1">
    <citation type="submission" date="2019-12" db="EMBL/GenBank/DDBJ databases">
        <title>Strain KN286 was isolated from seawater, which was collected from Caroline Seamount in the tropical western Pacific.</title>
        <authorList>
            <person name="Wang Q."/>
        </authorList>
    </citation>
    <scope>NUCLEOTIDE SEQUENCE [LARGE SCALE GENOMIC DNA]</scope>
    <source>
        <strain evidence="16 17">KN286</strain>
    </source>
</reference>
<dbReference type="EMBL" id="WUWG01000001">
    <property type="protein sequence ID" value="MXU64136.1"/>
    <property type="molecule type" value="Genomic_DNA"/>
</dbReference>
<feature type="coiled-coil region" evidence="15">
    <location>
        <begin position="45"/>
        <end position="86"/>
    </location>
</feature>
<protein>
    <recommendedName>
        <fullName evidence="13">ATP synthase subunit b</fullName>
    </recommendedName>
    <alternativeName>
        <fullName evidence="13">ATP synthase F(0) sector subunit b</fullName>
    </alternativeName>
    <alternativeName>
        <fullName evidence="13">ATPase subunit I</fullName>
    </alternativeName>
    <alternativeName>
        <fullName evidence="13">F-type ATPase subunit b</fullName>
        <shortName evidence="13">F-ATPase subunit b</shortName>
    </alternativeName>
</protein>
<keyword evidence="15" id="KW-0175">Coiled coil</keyword>
<name>A0A6B0TJU8_9RHOB</name>
<keyword evidence="3 13" id="KW-0138">CF(0)</keyword>
<keyword evidence="6 13" id="KW-1133">Transmembrane helix</keyword>
<keyword evidence="17" id="KW-1185">Reference proteome</keyword>
<evidence type="ECO:0000256" key="11">
    <source>
        <dbReference type="ARBA" id="ARBA00025614"/>
    </source>
</evidence>
<keyword evidence="13" id="KW-1003">Cell membrane</keyword>